<name>X6L844_RETFI</name>
<dbReference type="InterPro" id="IPR015424">
    <property type="entry name" value="PyrdxlP-dep_Trfase"/>
</dbReference>
<proteinExistence type="predicted"/>
<reference evidence="1 2" key="1">
    <citation type="journal article" date="2013" name="Curr. Biol.">
        <title>The Genome of the Foraminiferan Reticulomyxa filosa.</title>
        <authorList>
            <person name="Glockner G."/>
            <person name="Hulsmann N."/>
            <person name="Schleicher M."/>
            <person name="Noegel A.A."/>
            <person name="Eichinger L."/>
            <person name="Gallinger C."/>
            <person name="Pawlowski J."/>
            <person name="Sierra R."/>
            <person name="Euteneuer U."/>
            <person name="Pillet L."/>
            <person name="Moustafa A."/>
            <person name="Platzer M."/>
            <person name="Groth M."/>
            <person name="Szafranski K."/>
            <person name="Schliwa M."/>
        </authorList>
    </citation>
    <scope>NUCLEOTIDE SEQUENCE [LARGE SCALE GENOMIC DNA]</scope>
</reference>
<dbReference type="Proteomes" id="UP000023152">
    <property type="component" value="Unassembled WGS sequence"/>
</dbReference>
<accession>X6L844</accession>
<evidence type="ECO:0000313" key="2">
    <source>
        <dbReference type="Proteomes" id="UP000023152"/>
    </source>
</evidence>
<dbReference type="OrthoDB" id="7042322at2759"/>
<gene>
    <name evidence="1" type="ORF">RFI_39889</name>
</gene>
<dbReference type="AlphaFoldDB" id="X6L844"/>
<dbReference type="SUPFAM" id="SSF53383">
    <property type="entry name" value="PLP-dependent transferases"/>
    <property type="match status" value="1"/>
</dbReference>
<evidence type="ECO:0000313" key="1">
    <source>
        <dbReference type="EMBL" id="ETN97640.1"/>
    </source>
</evidence>
<feature type="non-terminal residue" evidence="1">
    <location>
        <position position="1"/>
    </location>
</feature>
<comment type="caution">
    <text evidence="1">The sequence shown here is derived from an EMBL/GenBank/DDBJ whole genome shotgun (WGS) entry which is preliminary data.</text>
</comment>
<dbReference type="InterPro" id="IPR015422">
    <property type="entry name" value="PyrdxlP-dep_Trfase_small"/>
</dbReference>
<protein>
    <submittedName>
        <fullName evidence="1">Uncharacterized protein</fullName>
    </submittedName>
</protein>
<sequence>FIPNKGGSTCLAKLKGKAKQLGAFNFAELVVNECQVMLLPSNLFFYGNDFVRIGLGRTNFKDALHTLDQFLCKWKLHFFFHSASCLLYHLYFDGLTHSSFKKLHSVFTLIVKQTLYFFCK</sequence>
<keyword evidence="2" id="KW-1185">Reference proteome</keyword>
<organism evidence="1 2">
    <name type="scientific">Reticulomyxa filosa</name>
    <dbReference type="NCBI Taxonomy" id="46433"/>
    <lineage>
        <taxon>Eukaryota</taxon>
        <taxon>Sar</taxon>
        <taxon>Rhizaria</taxon>
        <taxon>Retaria</taxon>
        <taxon>Foraminifera</taxon>
        <taxon>Monothalamids</taxon>
        <taxon>Reticulomyxidae</taxon>
        <taxon>Reticulomyxa</taxon>
    </lineage>
</organism>
<dbReference type="EMBL" id="ASPP01049088">
    <property type="protein sequence ID" value="ETN97640.1"/>
    <property type="molecule type" value="Genomic_DNA"/>
</dbReference>
<dbReference type="Gene3D" id="3.90.1150.10">
    <property type="entry name" value="Aspartate Aminotransferase, domain 1"/>
    <property type="match status" value="1"/>
</dbReference>